<accession>A0A1F8EH64</accession>
<sequence>MARNFLVTIIFFSVLALIITQYASGFYRPPSDFGSTGPYLPNGPVSSGPSNLSCNIPIIGKILCIVKKVYDWLQSIQKITQVLDYTPHQFSFGGPILVSERACTFKFDEYTFAYTICTPLGCYTPAIGPITVPIPLVGRGIIVGPPVPTYTGSFDPTNPTVIPPGGKVIAFPWISRIFEQHTENRAGPWALGLGFTPFPLGEINTALDSIRIRIPPNVLDLANTPCWVPVPGYYTGVCFDNLRFDCSASGELDPITGLEIYKVIRLLGTSKDNAPASAFPTGFPVP</sequence>
<name>A0A1F8EH64_9BACT</name>
<dbReference type="AlphaFoldDB" id="A0A1F8EH64"/>
<protein>
    <submittedName>
        <fullName evidence="1">Uncharacterized protein</fullName>
    </submittedName>
</protein>
<proteinExistence type="predicted"/>
<dbReference type="EMBL" id="MGJD01000027">
    <property type="protein sequence ID" value="OGN00182.1"/>
    <property type="molecule type" value="Genomic_DNA"/>
</dbReference>
<evidence type="ECO:0000313" key="2">
    <source>
        <dbReference type="Proteomes" id="UP000177117"/>
    </source>
</evidence>
<evidence type="ECO:0000313" key="1">
    <source>
        <dbReference type="EMBL" id="OGN00182.1"/>
    </source>
</evidence>
<gene>
    <name evidence="1" type="ORF">A2650_05045</name>
</gene>
<organism evidence="1 2">
    <name type="scientific">Candidatus Yanofskybacteria bacterium RIFCSPHIGHO2_01_FULL_41_53</name>
    <dbReference type="NCBI Taxonomy" id="1802663"/>
    <lineage>
        <taxon>Bacteria</taxon>
        <taxon>Candidatus Yanofskyibacteriota</taxon>
    </lineage>
</organism>
<comment type="caution">
    <text evidence="1">The sequence shown here is derived from an EMBL/GenBank/DDBJ whole genome shotgun (WGS) entry which is preliminary data.</text>
</comment>
<reference evidence="1 2" key="1">
    <citation type="journal article" date="2016" name="Nat. Commun.">
        <title>Thousands of microbial genomes shed light on interconnected biogeochemical processes in an aquifer system.</title>
        <authorList>
            <person name="Anantharaman K."/>
            <person name="Brown C.T."/>
            <person name="Hug L.A."/>
            <person name="Sharon I."/>
            <person name="Castelle C.J."/>
            <person name="Probst A.J."/>
            <person name="Thomas B.C."/>
            <person name="Singh A."/>
            <person name="Wilkins M.J."/>
            <person name="Karaoz U."/>
            <person name="Brodie E.L."/>
            <person name="Williams K.H."/>
            <person name="Hubbard S.S."/>
            <person name="Banfield J.F."/>
        </authorList>
    </citation>
    <scope>NUCLEOTIDE SEQUENCE [LARGE SCALE GENOMIC DNA]</scope>
</reference>
<dbReference type="Proteomes" id="UP000177117">
    <property type="component" value="Unassembled WGS sequence"/>
</dbReference>